<proteinExistence type="predicted"/>
<dbReference type="InterPro" id="IPR007197">
    <property type="entry name" value="rSAM"/>
</dbReference>
<sequence length="353" mass="41135">MSNLFLDGHKLMWHLDSVEDWVKGGDITPIHAEISPSIECNQRCPHCYQDFRERGAILEKEIFLNLIRSFKNFGVKSVLLAGEGEPMMNKHTPEAIVYGWADGIDMALNSNGVIMKPEIAEKILPCLTWFRWSIMAATPGIYAKTHGTTSERDLEKAKENIRMCVEIKRKKNLEVTLGIQQVLFNENASEVYKVAKLSKELGVDYFVLKPFSLHPQNKYRPRTDLYLIYEKELKKAETLSDKKFTVIIRWNTFEDQGKRNYDRCLGLPFLVQISSNGGVYSCCPFFHDDRFLYGDLHKESFERILFGTRRKKVIQFVKNEVDVHSECMTHCRHHNINKFCWMLKHPPDHRNFP</sequence>
<dbReference type="InterPro" id="IPR013785">
    <property type="entry name" value="Aldolase_TIM"/>
</dbReference>
<dbReference type="SFLD" id="SFLDS00029">
    <property type="entry name" value="Radical_SAM"/>
    <property type="match status" value="1"/>
</dbReference>
<dbReference type="Pfam" id="PF04055">
    <property type="entry name" value="Radical_SAM"/>
    <property type="match status" value="1"/>
</dbReference>
<dbReference type="PROSITE" id="PS51918">
    <property type="entry name" value="RADICAL_SAM"/>
    <property type="match status" value="1"/>
</dbReference>
<dbReference type="CDD" id="cd21109">
    <property type="entry name" value="SPASM"/>
    <property type="match status" value="1"/>
</dbReference>
<evidence type="ECO:0000256" key="4">
    <source>
        <dbReference type="ARBA" id="ARBA00023014"/>
    </source>
</evidence>
<dbReference type="GO" id="GO:0003824">
    <property type="term" value="F:catalytic activity"/>
    <property type="evidence" value="ECO:0007669"/>
    <property type="project" value="InterPro"/>
</dbReference>
<protein>
    <recommendedName>
        <fullName evidence="5">Radical SAM core domain-containing protein</fullName>
    </recommendedName>
</protein>
<keyword evidence="2" id="KW-0479">Metal-binding</keyword>
<evidence type="ECO:0000313" key="6">
    <source>
        <dbReference type="EMBL" id="OHA14313.1"/>
    </source>
</evidence>
<keyword evidence="1" id="KW-0949">S-adenosyl-L-methionine</keyword>
<dbReference type="SFLD" id="SFLDG01067">
    <property type="entry name" value="SPASM/twitch_domain_containing"/>
    <property type="match status" value="1"/>
</dbReference>
<evidence type="ECO:0000256" key="3">
    <source>
        <dbReference type="ARBA" id="ARBA00023004"/>
    </source>
</evidence>
<organism evidence="6 7">
    <name type="scientific">Candidatus Tagabacteria bacterium RIFCSPLOWO2_01_FULL_39_11</name>
    <dbReference type="NCBI Taxonomy" id="1802295"/>
    <lineage>
        <taxon>Bacteria</taxon>
        <taxon>Candidatus Tagaibacteriota</taxon>
    </lineage>
</organism>
<feature type="domain" description="Radical SAM core" evidence="5">
    <location>
        <begin position="26"/>
        <end position="249"/>
    </location>
</feature>
<dbReference type="Gene3D" id="3.20.20.70">
    <property type="entry name" value="Aldolase class I"/>
    <property type="match status" value="1"/>
</dbReference>
<gene>
    <name evidence="6" type="ORF">A2909_02205</name>
</gene>
<evidence type="ECO:0000256" key="1">
    <source>
        <dbReference type="ARBA" id="ARBA00022691"/>
    </source>
</evidence>
<keyword evidence="4" id="KW-0411">Iron-sulfur</keyword>
<dbReference type="Proteomes" id="UP000178302">
    <property type="component" value="Unassembled WGS sequence"/>
</dbReference>
<dbReference type="GO" id="GO:0046872">
    <property type="term" value="F:metal ion binding"/>
    <property type="evidence" value="ECO:0007669"/>
    <property type="project" value="UniProtKB-KW"/>
</dbReference>
<keyword evidence="3" id="KW-0408">Iron</keyword>
<dbReference type="Pfam" id="PF13186">
    <property type="entry name" value="SPASM"/>
    <property type="match status" value="1"/>
</dbReference>
<dbReference type="SUPFAM" id="SSF102114">
    <property type="entry name" value="Radical SAM enzymes"/>
    <property type="match status" value="1"/>
</dbReference>
<evidence type="ECO:0000313" key="7">
    <source>
        <dbReference type="Proteomes" id="UP000178302"/>
    </source>
</evidence>
<dbReference type="InterPro" id="IPR023885">
    <property type="entry name" value="4Fe4S-binding_SPASM_dom"/>
</dbReference>
<evidence type="ECO:0000256" key="2">
    <source>
        <dbReference type="ARBA" id="ARBA00022723"/>
    </source>
</evidence>
<dbReference type="PANTHER" id="PTHR11228">
    <property type="entry name" value="RADICAL SAM DOMAIN PROTEIN"/>
    <property type="match status" value="1"/>
</dbReference>
<dbReference type="EMBL" id="MHQZ01000013">
    <property type="protein sequence ID" value="OHA14313.1"/>
    <property type="molecule type" value="Genomic_DNA"/>
</dbReference>
<accession>A0A1G2LRZ3</accession>
<evidence type="ECO:0000259" key="5">
    <source>
        <dbReference type="PROSITE" id="PS51918"/>
    </source>
</evidence>
<dbReference type="PANTHER" id="PTHR11228:SF7">
    <property type="entry name" value="PQQA PEPTIDE CYCLASE"/>
    <property type="match status" value="1"/>
</dbReference>
<dbReference type="AlphaFoldDB" id="A0A1G2LRZ3"/>
<dbReference type="InterPro" id="IPR058240">
    <property type="entry name" value="rSAM_sf"/>
</dbReference>
<name>A0A1G2LRZ3_9BACT</name>
<dbReference type="CDD" id="cd01335">
    <property type="entry name" value="Radical_SAM"/>
    <property type="match status" value="1"/>
</dbReference>
<dbReference type="InterPro" id="IPR050377">
    <property type="entry name" value="Radical_SAM_PqqE_MftC-like"/>
</dbReference>
<comment type="caution">
    <text evidence="6">The sequence shown here is derived from an EMBL/GenBank/DDBJ whole genome shotgun (WGS) entry which is preliminary data.</text>
</comment>
<dbReference type="GO" id="GO:0051536">
    <property type="term" value="F:iron-sulfur cluster binding"/>
    <property type="evidence" value="ECO:0007669"/>
    <property type="project" value="UniProtKB-KW"/>
</dbReference>
<reference evidence="6 7" key="1">
    <citation type="journal article" date="2016" name="Nat. Commun.">
        <title>Thousands of microbial genomes shed light on interconnected biogeochemical processes in an aquifer system.</title>
        <authorList>
            <person name="Anantharaman K."/>
            <person name="Brown C.T."/>
            <person name="Hug L.A."/>
            <person name="Sharon I."/>
            <person name="Castelle C.J."/>
            <person name="Probst A.J."/>
            <person name="Thomas B.C."/>
            <person name="Singh A."/>
            <person name="Wilkins M.J."/>
            <person name="Karaoz U."/>
            <person name="Brodie E.L."/>
            <person name="Williams K.H."/>
            <person name="Hubbard S.S."/>
            <person name="Banfield J.F."/>
        </authorList>
    </citation>
    <scope>NUCLEOTIDE SEQUENCE [LARGE SCALE GENOMIC DNA]</scope>
</reference>